<comment type="function">
    <text evidence="6">Catalyzes the reduction of dTDP-6-deoxy-L-lyxo-4-hexulose to yield dTDP-L-rhamnose.</text>
</comment>
<comment type="pathway">
    <text evidence="1 6">Carbohydrate biosynthesis; dTDP-L-rhamnose biosynthesis.</text>
</comment>
<feature type="domain" description="RmlD-like substrate binding" evidence="7">
    <location>
        <begin position="11"/>
        <end position="285"/>
    </location>
</feature>
<evidence type="ECO:0000256" key="3">
    <source>
        <dbReference type="ARBA" id="ARBA00012929"/>
    </source>
</evidence>
<dbReference type="NCBIfam" id="TIGR01214">
    <property type="entry name" value="rmlD"/>
    <property type="match status" value="1"/>
</dbReference>
<dbReference type="EMBL" id="CP046400">
    <property type="protein sequence ID" value="QGY40963.1"/>
    <property type="molecule type" value="Genomic_DNA"/>
</dbReference>
<keyword evidence="9" id="KW-1185">Reference proteome</keyword>
<dbReference type="Gene3D" id="3.90.25.10">
    <property type="entry name" value="UDP-galactose 4-epimerase, domain 1"/>
    <property type="match status" value="1"/>
</dbReference>
<evidence type="ECO:0000256" key="1">
    <source>
        <dbReference type="ARBA" id="ARBA00004781"/>
    </source>
</evidence>
<dbReference type="AlphaFoldDB" id="A0A6I6JL09"/>
<dbReference type="Gene3D" id="3.40.50.720">
    <property type="entry name" value="NAD(P)-binding Rossmann-like Domain"/>
    <property type="match status" value="1"/>
</dbReference>
<evidence type="ECO:0000313" key="8">
    <source>
        <dbReference type="EMBL" id="QGY40963.1"/>
    </source>
</evidence>
<evidence type="ECO:0000256" key="5">
    <source>
        <dbReference type="ARBA" id="ARBA00048200"/>
    </source>
</evidence>
<protein>
    <recommendedName>
        <fullName evidence="4 6">dTDP-4-dehydrorhamnose reductase</fullName>
        <ecNumber evidence="3 6">1.1.1.133</ecNumber>
    </recommendedName>
</protein>
<dbReference type="PANTHER" id="PTHR10491:SF4">
    <property type="entry name" value="METHIONINE ADENOSYLTRANSFERASE 2 SUBUNIT BETA"/>
    <property type="match status" value="1"/>
</dbReference>
<keyword evidence="6" id="KW-0521">NADP</keyword>
<name>A0A6I6JL09_9BACT</name>
<evidence type="ECO:0000259" key="7">
    <source>
        <dbReference type="Pfam" id="PF04321"/>
    </source>
</evidence>
<dbReference type="InterPro" id="IPR036291">
    <property type="entry name" value="NAD(P)-bd_dom_sf"/>
</dbReference>
<accession>A0A6I6JL09</accession>
<comment type="catalytic activity">
    <reaction evidence="5">
        <text>dTDP-beta-L-rhamnose + NADP(+) = dTDP-4-dehydro-beta-L-rhamnose + NADPH + H(+)</text>
        <dbReference type="Rhea" id="RHEA:21796"/>
        <dbReference type="ChEBI" id="CHEBI:15378"/>
        <dbReference type="ChEBI" id="CHEBI:57510"/>
        <dbReference type="ChEBI" id="CHEBI:57783"/>
        <dbReference type="ChEBI" id="CHEBI:58349"/>
        <dbReference type="ChEBI" id="CHEBI:62830"/>
        <dbReference type="EC" id="1.1.1.133"/>
    </reaction>
</comment>
<dbReference type="GO" id="GO:0019305">
    <property type="term" value="P:dTDP-rhamnose biosynthetic process"/>
    <property type="evidence" value="ECO:0007669"/>
    <property type="project" value="UniProtKB-UniPathway"/>
</dbReference>
<dbReference type="GO" id="GO:0008831">
    <property type="term" value="F:dTDP-4-dehydrorhamnose reductase activity"/>
    <property type="evidence" value="ECO:0007669"/>
    <property type="project" value="UniProtKB-EC"/>
</dbReference>
<dbReference type="CDD" id="cd05254">
    <property type="entry name" value="dTDP_HR_like_SDR_e"/>
    <property type="match status" value="1"/>
</dbReference>
<dbReference type="SUPFAM" id="SSF51735">
    <property type="entry name" value="NAD(P)-binding Rossmann-fold domains"/>
    <property type="match status" value="1"/>
</dbReference>
<evidence type="ECO:0000256" key="6">
    <source>
        <dbReference type="RuleBase" id="RU364082"/>
    </source>
</evidence>
<dbReference type="InterPro" id="IPR005913">
    <property type="entry name" value="dTDP_dehydrorham_reduct"/>
</dbReference>
<sequence>MELRGKTIAVLGGKTGLLGQALVKALTAAKAKPKPLSSKDCDIVDPGSVERVLNKIDPDVLINAAAYTQVDLAEEQEEVAFALNATAPPLLAAAAARRGIPFLHYSTDFVFSGNRTTPYTVYDNPGAFSVYGISKAEGEKNLIALGYDGTLIIRTSWLFGPDKMNFVKKIITLATERNTLKVVDDQTGSPSYTPDVAANSIKLLEKDATGIFHLANSGTATWFDLASEAVRLAGLPCTVEPIPTSGYPTPAVRPAYSVLDLTRFIQTTGETPRHWKDALKEYINQEKDS</sequence>
<dbReference type="KEGG" id="psel:GM415_12775"/>
<gene>
    <name evidence="8" type="primary">rfbD</name>
    <name evidence="8" type="ORF">GM415_12775</name>
</gene>
<dbReference type="PANTHER" id="PTHR10491">
    <property type="entry name" value="DTDP-4-DEHYDRORHAMNOSE REDUCTASE"/>
    <property type="match status" value="1"/>
</dbReference>
<dbReference type="UniPathway" id="UPA00124"/>
<dbReference type="InterPro" id="IPR029903">
    <property type="entry name" value="RmlD-like-bd"/>
</dbReference>
<evidence type="ECO:0000313" key="9">
    <source>
        <dbReference type="Proteomes" id="UP000428328"/>
    </source>
</evidence>
<dbReference type="EC" id="1.1.1.133" evidence="3 6"/>
<comment type="similarity">
    <text evidence="2 6">Belongs to the dTDP-4-dehydrorhamnose reductase family.</text>
</comment>
<proteinExistence type="inferred from homology"/>
<organism evidence="8 9">
    <name type="scientific">Pseudodesulfovibrio cashew</name>
    <dbReference type="NCBI Taxonomy" id="2678688"/>
    <lineage>
        <taxon>Bacteria</taxon>
        <taxon>Pseudomonadati</taxon>
        <taxon>Thermodesulfobacteriota</taxon>
        <taxon>Desulfovibrionia</taxon>
        <taxon>Desulfovibrionales</taxon>
        <taxon>Desulfovibrionaceae</taxon>
    </lineage>
</organism>
<keyword evidence="6 8" id="KW-0560">Oxidoreductase</keyword>
<evidence type="ECO:0000256" key="4">
    <source>
        <dbReference type="ARBA" id="ARBA00017099"/>
    </source>
</evidence>
<dbReference type="Proteomes" id="UP000428328">
    <property type="component" value="Chromosome"/>
</dbReference>
<dbReference type="RefSeq" id="WP_158948768.1">
    <property type="nucleotide sequence ID" value="NZ_CP046400.1"/>
</dbReference>
<reference evidence="8 9" key="1">
    <citation type="submission" date="2019-11" db="EMBL/GenBank/DDBJ databases">
        <authorList>
            <person name="Zheng R.K."/>
            <person name="Sun C.M."/>
        </authorList>
    </citation>
    <scope>NUCLEOTIDE SEQUENCE [LARGE SCALE GENOMIC DNA]</scope>
    <source>
        <strain evidence="8 9">SRB007</strain>
    </source>
</reference>
<dbReference type="Pfam" id="PF04321">
    <property type="entry name" value="RmlD_sub_bind"/>
    <property type="match status" value="1"/>
</dbReference>
<evidence type="ECO:0000256" key="2">
    <source>
        <dbReference type="ARBA" id="ARBA00010944"/>
    </source>
</evidence>